<keyword evidence="2" id="KW-0378">Hydrolase</keyword>
<protein>
    <submittedName>
        <fullName evidence="4">Hotdog fold thioesterase</fullName>
    </submittedName>
</protein>
<keyword evidence="5" id="KW-1185">Reference proteome</keyword>
<feature type="domain" description="Thioesterase" evidence="3">
    <location>
        <begin position="51"/>
        <end position="129"/>
    </location>
</feature>
<comment type="caution">
    <text evidence="4">The sequence shown here is derived from an EMBL/GenBank/DDBJ whole genome shotgun (WGS) entry which is preliminary data.</text>
</comment>
<organism evidence="4 5">
    <name type="scientific">Marinobacter salinexigens</name>
    <dbReference type="NCBI Taxonomy" id="2919747"/>
    <lineage>
        <taxon>Bacteria</taxon>
        <taxon>Pseudomonadati</taxon>
        <taxon>Pseudomonadota</taxon>
        <taxon>Gammaproteobacteria</taxon>
        <taxon>Pseudomonadales</taxon>
        <taxon>Marinobacteraceae</taxon>
        <taxon>Marinobacter</taxon>
    </lineage>
</organism>
<dbReference type="Proteomes" id="UP000323161">
    <property type="component" value="Unassembled WGS sequence"/>
</dbReference>
<comment type="similarity">
    <text evidence="1">Belongs to the thioesterase PaaI family.</text>
</comment>
<proteinExistence type="inferred from homology"/>
<dbReference type="GO" id="GO:0005829">
    <property type="term" value="C:cytosol"/>
    <property type="evidence" value="ECO:0007669"/>
    <property type="project" value="TreeGrafter"/>
</dbReference>
<evidence type="ECO:0000313" key="5">
    <source>
        <dbReference type="Proteomes" id="UP000323161"/>
    </source>
</evidence>
<evidence type="ECO:0000256" key="2">
    <source>
        <dbReference type="ARBA" id="ARBA00022801"/>
    </source>
</evidence>
<dbReference type="EMBL" id="VTUU01000003">
    <property type="protein sequence ID" value="KAA1174412.1"/>
    <property type="molecule type" value="Genomic_DNA"/>
</dbReference>
<gene>
    <name evidence="4" type="ORF">FWJ25_09275</name>
</gene>
<dbReference type="InterPro" id="IPR003736">
    <property type="entry name" value="PAAI_dom"/>
</dbReference>
<reference evidence="4 5" key="1">
    <citation type="submission" date="2019-08" db="EMBL/GenBank/DDBJ databases">
        <title>Marinobacter ZYF650 sp. nov., a marine bacterium isolated from seawater of the Mariana trench.</title>
        <authorList>
            <person name="Ahmad W."/>
        </authorList>
    </citation>
    <scope>NUCLEOTIDE SEQUENCE [LARGE SCALE GENOMIC DNA]</scope>
    <source>
        <strain evidence="4 5">ZYF650</strain>
    </source>
</reference>
<dbReference type="NCBIfam" id="TIGR00369">
    <property type="entry name" value="unchar_dom_1"/>
    <property type="match status" value="1"/>
</dbReference>
<dbReference type="GO" id="GO:0061522">
    <property type="term" value="F:1,4-dihydroxy-2-naphthoyl-CoA thioesterase activity"/>
    <property type="evidence" value="ECO:0007669"/>
    <property type="project" value="TreeGrafter"/>
</dbReference>
<evidence type="ECO:0000256" key="1">
    <source>
        <dbReference type="ARBA" id="ARBA00008324"/>
    </source>
</evidence>
<name>A0A5B0VIE7_9GAMM</name>
<accession>A0A5B0VIE7</accession>
<dbReference type="Pfam" id="PF03061">
    <property type="entry name" value="4HBT"/>
    <property type="match status" value="1"/>
</dbReference>
<dbReference type="CDD" id="cd03443">
    <property type="entry name" value="PaaI_thioesterase"/>
    <property type="match status" value="1"/>
</dbReference>
<sequence length="143" mass="15598">MAIWTRTPQLDQLAEASRNTAVSHMGIEYLEIGDDYVKGRMPVDERTVQPFGILHGGASVVLAETLGSMAANCCLKDPDTVAVGLDINANHIRPVSKGWVYGTAKAVHIGSATQVWEIRLENEEGKTTCISRLTMAVTKMSRR</sequence>
<dbReference type="RefSeq" id="WP_149599977.1">
    <property type="nucleotide sequence ID" value="NZ_VTUU01000003.1"/>
</dbReference>
<dbReference type="PANTHER" id="PTHR43240">
    <property type="entry name" value="1,4-DIHYDROXY-2-NAPHTHOYL-COA THIOESTERASE 1"/>
    <property type="match status" value="1"/>
</dbReference>
<dbReference type="Gene3D" id="3.10.129.10">
    <property type="entry name" value="Hotdog Thioesterase"/>
    <property type="match status" value="1"/>
</dbReference>
<dbReference type="InterPro" id="IPR006683">
    <property type="entry name" value="Thioestr_dom"/>
</dbReference>
<evidence type="ECO:0000259" key="3">
    <source>
        <dbReference type="Pfam" id="PF03061"/>
    </source>
</evidence>
<dbReference type="SUPFAM" id="SSF54637">
    <property type="entry name" value="Thioesterase/thiol ester dehydrase-isomerase"/>
    <property type="match status" value="1"/>
</dbReference>
<evidence type="ECO:0000313" key="4">
    <source>
        <dbReference type="EMBL" id="KAA1174412.1"/>
    </source>
</evidence>
<dbReference type="PANTHER" id="PTHR43240:SF5">
    <property type="entry name" value="1,4-DIHYDROXY-2-NAPHTHOYL-COA THIOESTERASE 1"/>
    <property type="match status" value="1"/>
</dbReference>
<dbReference type="InterPro" id="IPR029069">
    <property type="entry name" value="HotDog_dom_sf"/>
</dbReference>
<dbReference type="AlphaFoldDB" id="A0A5B0VIE7"/>